<protein>
    <submittedName>
        <fullName evidence="2">Uncharacterized protein</fullName>
    </submittedName>
</protein>
<keyword evidence="1" id="KW-0812">Transmembrane</keyword>
<organism evidence="2 3">
    <name type="scientific">Trichocladium antarcticum</name>
    <dbReference type="NCBI Taxonomy" id="1450529"/>
    <lineage>
        <taxon>Eukaryota</taxon>
        <taxon>Fungi</taxon>
        <taxon>Dikarya</taxon>
        <taxon>Ascomycota</taxon>
        <taxon>Pezizomycotina</taxon>
        <taxon>Sordariomycetes</taxon>
        <taxon>Sordariomycetidae</taxon>
        <taxon>Sordariales</taxon>
        <taxon>Chaetomiaceae</taxon>
        <taxon>Trichocladium</taxon>
    </lineage>
</organism>
<keyword evidence="3" id="KW-1185">Reference proteome</keyword>
<comment type="caution">
    <text evidence="2">The sequence shown here is derived from an EMBL/GenBank/DDBJ whole genome shotgun (WGS) entry which is preliminary data.</text>
</comment>
<dbReference type="EMBL" id="MU853406">
    <property type="protein sequence ID" value="KAK4135523.1"/>
    <property type="molecule type" value="Genomic_DNA"/>
</dbReference>
<evidence type="ECO:0000313" key="2">
    <source>
        <dbReference type="EMBL" id="KAK4135523.1"/>
    </source>
</evidence>
<evidence type="ECO:0000313" key="3">
    <source>
        <dbReference type="Proteomes" id="UP001304895"/>
    </source>
</evidence>
<reference evidence="2" key="2">
    <citation type="submission" date="2023-05" db="EMBL/GenBank/DDBJ databases">
        <authorList>
            <consortium name="Lawrence Berkeley National Laboratory"/>
            <person name="Steindorff A."/>
            <person name="Hensen N."/>
            <person name="Bonometti L."/>
            <person name="Westerberg I."/>
            <person name="Brannstrom I.O."/>
            <person name="Guillou S."/>
            <person name="Cros-Aarteil S."/>
            <person name="Calhoun S."/>
            <person name="Haridas S."/>
            <person name="Kuo A."/>
            <person name="Mondo S."/>
            <person name="Pangilinan J."/>
            <person name="Riley R."/>
            <person name="Labutti K."/>
            <person name="Andreopoulos B."/>
            <person name="Lipzen A."/>
            <person name="Chen C."/>
            <person name="Yanf M."/>
            <person name="Daum C."/>
            <person name="Ng V."/>
            <person name="Clum A."/>
            <person name="Ohm R."/>
            <person name="Martin F."/>
            <person name="Silar P."/>
            <person name="Natvig D."/>
            <person name="Lalanne C."/>
            <person name="Gautier V."/>
            <person name="Ament-Velasquez S.L."/>
            <person name="Kruys A."/>
            <person name="Hutchinson M.I."/>
            <person name="Powell A.J."/>
            <person name="Barry K."/>
            <person name="Miller A.N."/>
            <person name="Grigoriev I.V."/>
            <person name="Debuchy R."/>
            <person name="Gladieux P."/>
            <person name="Thoren M.H."/>
            <person name="Johannesson H."/>
        </authorList>
    </citation>
    <scope>NUCLEOTIDE SEQUENCE</scope>
    <source>
        <strain evidence="2">CBS 123565</strain>
    </source>
</reference>
<accession>A0AAN6UMC4</accession>
<keyword evidence="1" id="KW-1133">Transmembrane helix</keyword>
<feature type="non-terminal residue" evidence="2">
    <location>
        <position position="1"/>
    </location>
</feature>
<gene>
    <name evidence="2" type="ORF">BT67DRAFT_377791</name>
</gene>
<name>A0AAN6UMC4_9PEZI</name>
<sequence length="53" mass="5569">ERQQLGGGIMDTVLWAIVGLILAGAQGLVVLEWLLSPVSEALVSVVELGVRLV</sequence>
<dbReference type="AlphaFoldDB" id="A0AAN6UMC4"/>
<reference evidence="2" key="1">
    <citation type="journal article" date="2023" name="Mol. Phylogenet. Evol.">
        <title>Genome-scale phylogeny and comparative genomics of the fungal order Sordariales.</title>
        <authorList>
            <person name="Hensen N."/>
            <person name="Bonometti L."/>
            <person name="Westerberg I."/>
            <person name="Brannstrom I.O."/>
            <person name="Guillou S."/>
            <person name="Cros-Aarteil S."/>
            <person name="Calhoun S."/>
            <person name="Haridas S."/>
            <person name="Kuo A."/>
            <person name="Mondo S."/>
            <person name="Pangilinan J."/>
            <person name="Riley R."/>
            <person name="LaButti K."/>
            <person name="Andreopoulos B."/>
            <person name="Lipzen A."/>
            <person name="Chen C."/>
            <person name="Yan M."/>
            <person name="Daum C."/>
            <person name="Ng V."/>
            <person name="Clum A."/>
            <person name="Steindorff A."/>
            <person name="Ohm R.A."/>
            <person name="Martin F."/>
            <person name="Silar P."/>
            <person name="Natvig D.O."/>
            <person name="Lalanne C."/>
            <person name="Gautier V."/>
            <person name="Ament-Velasquez S.L."/>
            <person name="Kruys A."/>
            <person name="Hutchinson M.I."/>
            <person name="Powell A.J."/>
            <person name="Barry K."/>
            <person name="Miller A.N."/>
            <person name="Grigoriev I.V."/>
            <person name="Debuchy R."/>
            <person name="Gladieux P."/>
            <person name="Hiltunen Thoren M."/>
            <person name="Johannesson H."/>
        </authorList>
    </citation>
    <scope>NUCLEOTIDE SEQUENCE</scope>
    <source>
        <strain evidence="2">CBS 123565</strain>
    </source>
</reference>
<evidence type="ECO:0000256" key="1">
    <source>
        <dbReference type="SAM" id="Phobius"/>
    </source>
</evidence>
<proteinExistence type="predicted"/>
<keyword evidence="1" id="KW-0472">Membrane</keyword>
<dbReference type="Proteomes" id="UP001304895">
    <property type="component" value="Unassembled WGS sequence"/>
</dbReference>
<feature type="transmembrane region" description="Helical" evidence="1">
    <location>
        <begin position="12"/>
        <end position="35"/>
    </location>
</feature>